<dbReference type="EMBL" id="LT629792">
    <property type="protein sequence ID" value="SDT86280.1"/>
    <property type="molecule type" value="Genomic_DNA"/>
</dbReference>
<dbReference type="PANTHER" id="PTHR13817:SF151">
    <property type="entry name" value="TITIN"/>
    <property type="match status" value="1"/>
</dbReference>
<evidence type="ECO:0000313" key="8">
    <source>
        <dbReference type="Proteomes" id="UP000198976"/>
    </source>
</evidence>
<keyword evidence="8" id="KW-1185">Reference proteome</keyword>
<keyword evidence="1" id="KW-0677">Repeat</keyword>
<keyword evidence="5" id="KW-1133">Transmembrane helix</keyword>
<dbReference type="SUPFAM" id="SSF49265">
    <property type="entry name" value="Fibronectin type III"/>
    <property type="match status" value="1"/>
</dbReference>
<keyword evidence="2" id="KW-0326">Glycosidase</keyword>
<sequence>MRTTSDFPQSRPEPVGQSESGTQPATGSKSVNGNNVSPFLSAPPMPPGDEYSPANQGGNTLSRRLHLSRRGRQLKKQLAKNRRKIPAIIVLVFCLIVTTLALLHPGVPTSQIDVNDGGIWVTNSSRQLVGHLNYQARRLDAALRTDAAQFDIGQAADTVTFSDESTNSIAPIDVAGVRMGATTSLTERAQAVQGGERIGVLDGAEGNLWVLPASEPSTVPMGDDSAIETGLTSGVVTTSVNGTVMAVSAATGQFVTVTRRGYVDQKHSVDIPDMRADALLQITAVGEQPVALDQSTNTLFLPDGSARSLSDEGVPTDAILQNPGPDHDAVVLANPNSLISVPLNGDPVTITPANEQNRSGKPAAPTRHEGCSYGAWAGSGSYVRLCDDSANDTSMDVDTLKSARNISFRTNRKLIVLNEINEGGIWLPDMNMAFMDDWDEIDQEIDKEKEEEESPEYTDEIIDPQRKDKNTPPDAVDDEFGVRPGRATTLPVLQNDTDIDGDVLTARPISQPQIGAVTPTRGGQALQMTDVPDDASGSTTFVYEAYDGQASDSATVTISVHPWGQNAGPVQIRKNPQKLGAGAAIEYNVLPDWNDPDGDPIFLQSASAPDGIQVQYREEGTLNIRDLGAAPGQYEVNVVVSDGRAETQGVVPIVVQPPGNIPPVAHADFYVARAGEALEIEPLTNDTDPNGDGLTLVGVSEAPAGTQLTPDLALGSITFKAQAPGTYQFTYTISDGPSTVLGIIRIDVVEADSNAVPVADDDLVVLPAGGEALAAPLNNDSDPAGGVLVIQQVEPTDKLGLRVTLVDRHLLRITAPGGLDEAVSFQYSVSNGSHTAQARITVVPSRALDDKKPPVLQPDHAKVRVGDVASVPVLENDRSPAGLAMKVDPKLQFEENSQVGTPFVTGNLVRLEAGTTPGVMHVSYTVHDMVGNMATSTVVFEVVALEGANAAPQPRPLTAWAVSGQTTRIPVPLSTIDPDGDSVTLVGIEQAPSKGTIELGTDWIEYTPARKTTGTDVFTYIVEDRQGKQATARVRVGIAPPAGSNQPPTAVKDVLLVKPGRTIMVNVLANDIDPDGDSISLVPDSLSVLDDALEAEIVGTGIQVEVPEAAGTYVMSYQVTDSRGGVDNGTLTINAKNDAPLMPPIARDDVVALADMPDSEIVPINVVENDEDPDGTVADLVVSTRAPDAEVKGGIIEAKAYETRRLLVYTITDQDGLSSSAVVSIPGTDQTRPRLDQSHLPIKARAGSDVVIDIRDHVITRAGRTAMITDESRLKASWGLDPKIVLEDQHRLTLHTDPEFSGKTSVSFEVRDGVASDTSALSAVLSLPIVVQAVKNQPPAFIPTSARVAAGEEPITLDLSAMVDDPDDADPKGFKYALVKSPRVVSAKLDGHMLSLQAGVDQATGTTDQVTISVDDGSGPVVGEIPVTVVASTRPLIQVSDALIDAANAGGTETIDLTKYTINPFPETPIRIVSSQIEIGEGTVDPQGTVLHITPAVGFHGQMTVNYRLIDATNDPGRIVEGNVRLVVRDRPEPPSNVSVMATGPGSATVTFQPGADNGAAITSFTLTDVTTGQEFTCDVASCPLSGLANGLKHSFSVVAHNDVGASDSSPASEPVLVDVQPSQPAAPTLAAGDGSVTVTWNPPANEGSPITAYEVTLSDGQTQRVDGATTSVTFTNLTNGQPYYASVVALNSSPSPSQPSEPSAQVAPFGPPLKVSITDIRSTPSADDPNLAAVSVSWAVESDNGSPLTAAHVTLSGGGKGDVALNGELSGEITLQAQPQEGVVATVWVDNAAGSSREVKSKRFTVFSTPVVIDLPTVTATGEAGTAKVTAETKKGNGYNRGELELQYSVNAGQWTPLQGKTITGLPDGQEARITFRQVAPGRADGPATEEVVVMTYGQPTIDSFTATSTPDGVDLSWAITHNAGAPITSITVKYNGKSEDIPVSETSRHIDVDTREAINFKLVVHAENIEKSIEAAATSKARGTIRPMPAKCDAEMSDKFDDCHTFKVQADVWDLSLLPLRCEFKSDADDQTYRFEIRTLGYPYASNAPTRVTDQETMKNWLQDGTLTCETSQ</sequence>
<keyword evidence="3" id="KW-0624">Polysaccharide degradation</keyword>
<dbReference type="Pfam" id="PF17963">
    <property type="entry name" value="Big_9"/>
    <property type="match status" value="5"/>
</dbReference>
<feature type="region of interest" description="Disordered" evidence="4">
    <location>
        <begin position="1"/>
        <end position="75"/>
    </location>
</feature>
<evidence type="ECO:0000256" key="4">
    <source>
        <dbReference type="SAM" id="MobiDB-lite"/>
    </source>
</evidence>
<feature type="domain" description="Fibronectin type-III" evidence="6">
    <location>
        <begin position="1621"/>
        <end position="1713"/>
    </location>
</feature>
<dbReference type="InterPro" id="IPR013783">
    <property type="entry name" value="Ig-like_fold"/>
</dbReference>
<dbReference type="CDD" id="cd00063">
    <property type="entry name" value="FN3"/>
    <property type="match status" value="2"/>
</dbReference>
<dbReference type="RefSeq" id="WP_162272388.1">
    <property type="nucleotide sequence ID" value="NZ_LT629792.1"/>
</dbReference>
<evidence type="ECO:0000259" key="6">
    <source>
        <dbReference type="PROSITE" id="PS50853"/>
    </source>
</evidence>
<evidence type="ECO:0000256" key="1">
    <source>
        <dbReference type="ARBA" id="ARBA00022737"/>
    </source>
</evidence>
<keyword evidence="5" id="KW-0812">Transmembrane</keyword>
<evidence type="ECO:0000256" key="5">
    <source>
        <dbReference type="SAM" id="Phobius"/>
    </source>
</evidence>
<keyword evidence="2" id="KW-0378">Hydrolase</keyword>
<dbReference type="PROSITE" id="PS50853">
    <property type="entry name" value="FN3"/>
    <property type="match status" value="2"/>
</dbReference>
<feature type="region of interest" description="Disordered" evidence="4">
    <location>
        <begin position="446"/>
        <end position="483"/>
    </location>
</feature>
<reference evidence="7 8" key="1">
    <citation type="submission" date="2016-10" db="EMBL/GenBank/DDBJ databases">
        <authorList>
            <person name="Varghese N."/>
            <person name="Submissions S."/>
        </authorList>
    </citation>
    <scope>NUCLEOTIDE SEQUENCE [LARGE SCALE GENOMIC DNA]</scope>
    <source>
        <strain evidence="7 8">DSM 9169</strain>
    </source>
</reference>
<evidence type="ECO:0000256" key="3">
    <source>
        <dbReference type="ARBA" id="ARBA00023326"/>
    </source>
</evidence>
<dbReference type="InterPro" id="IPR036116">
    <property type="entry name" value="FN3_sf"/>
</dbReference>
<dbReference type="Pfam" id="PF00041">
    <property type="entry name" value="fn3"/>
    <property type="match status" value="2"/>
</dbReference>
<dbReference type="Proteomes" id="UP000198976">
    <property type="component" value="Chromosome I"/>
</dbReference>
<accession>A0ABY0V599</accession>
<feature type="compositionally biased region" description="Acidic residues" evidence="4">
    <location>
        <begin position="446"/>
        <end position="462"/>
    </location>
</feature>
<dbReference type="Gene3D" id="2.60.40.2810">
    <property type="match status" value="1"/>
</dbReference>
<dbReference type="SMART" id="SM00060">
    <property type="entry name" value="FN3"/>
    <property type="match status" value="2"/>
</dbReference>
<feature type="domain" description="Fibronectin type-III" evidence="6">
    <location>
        <begin position="1534"/>
        <end position="1620"/>
    </location>
</feature>
<dbReference type="Gene3D" id="2.60.40.10">
    <property type="entry name" value="Immunoglobulins"/>
    <property type="match status" value="2"/>
</dbReference>
<keyword evidence="5" id="KW-0472">Membrane</keyword>
<feature type="compositionally biased region" description="Basic residues" evidence="4">
    <location>
        <begin position="63"/>
        <end position="75"/>
    </location>
</feature>
<gene>
    <name evidence="7" type="ORF">SAMN04489714_0284</name>
</gene>
<dbReference type="PANTHER" id="PTHR13817">
    <property type="entry name" value="TITIN"/>
    <property type="match status" value="1"/>
</dbReference>
<dbReference type="InterPro" id="IPR003961">
    <property type="entry name" value="FN3_dom"/>
</dbReference>
<organism evidence="7 8">
    <name type="scientific">Schaalia radingae</name>
    <dbReference type="NCBI Taxonomy" id="131110"/>
    <lineage>
        <taxon>Bacteria</taxon>
        <taxon>Bacillati</taxon>
        <taxon>Actinomycetota</taxon>
        <taxon>Actinomycetes</taxon>
        <taxon>Actinomycetales</taxon>
        <taxon>Actinomycetaceae</taxon>
        <taxon>Schaalia</taxon>
    </lineage>
</organism>
<keyword evidence="3" id="KW-0119">Carbohydrate metabolism</keyword>
<evidence type="ECO:0000256" key="2">
    <source>
        <dbReference type="ARBA" id="ARBA00023295"/>
    </source>
</evidence>
<protein>
    <submittedName>
        <fullName evidence="7">Fibronectin type III domain-containing protein</fullName>
    </submittedName>
</protein>
<dbReference type="NCBIfam" id="NF012211">
    <property type="entry name" value="tand_rpt_95"/>
    <property type="match status" value="1"/>
</dbReference>
<feature type="region of interest" description="Disordered" evidence="4">
    <location>
        <begin position="1692"/>
        <end position="1711"/>
    </location>
</feature>
<evidence type="ECO:0000313" key="7">
    <source>
        <dbReference type="EMBL" id="SDT86280.1"/>
    </source>
</evidence>
<feature type="compositionally biased region" description="Low complexity" evidence="4">
    <location>
        <begin position="1693"/>
        <end position="1704"/>
    </location>
</feature>
<dbReference type="InterPro" id="IPR050964">
    <property type="entry name" value="Striated_Muscle_Regulatory"/>
</dbReference>
<name>A0ABY0V599_9ACTO</name>
<feature type="compositionally biased region" description="Polar residues" evidence="4">
    <location>
        <begin position="17"/>
        <end position="38"/>
    </location>
</feature>
<feature type="transmembrane region" description="Helical" evidence="5">
    <location>
        <begin position="85"/>
        <end position="103"/>
    </location>
</feature>
<proteinExistence type="predicted"/>